<evidence type="ECO:0000313" key="1">
    <source>
        <dbReference type="EMBL" id="MET7000380.1"/>
    </source>
</evidence>
<evidence type="ECO:0000313" key="2">
    <source>
        <dbReference type="Proteomes" id="UP001549749"/>
    </source>
</evidence>
<gene>
    <name evidence="1" type="ORF">ABR189_23515</name>
</gene>
<protein>
    <submittedName>
        <fullName evidence="1">Uncharacterized protein</fullName>
    </submittedName>
</protein>
<keyword evidence="2" id="KW-1185">Reference proteome</keyword>
<organism evidence="1 2">
    <name type="scientific">Chitinophaga defluvii</name>
    <dbReference type="NCBI Taxonomy" id="3163343"/>
    <lineage>
        <taxon>Bacteria</taxon>
        <taxon>Pseudomonadati</taxon>
        <taxon>Bacteroidota</taxon>
        <taxon>Chitinophagia</taxon>
        <taxon>Chitinophagales</taxon>
        <taxon>Chitinophagaceae</taxon>
        <taxon>Chitinophaga</taxon>
    </lineage>
</organism>
<dbReference type="EMBL" id="JBEXAC010000002">
    <property type="protein sequence ID" value="MET7000380.1"/>
    <property type="molecule type" value="Genomic_DNA"/>
</dbReference>
<dbReference type="RefSeq" id="WP_354662940.1">
    <property type="nucleotide sequence ID" value="NZ_JBEXAC010000002.1"/>
</dbReference>
<name>A0ABV2TBH7_9BACT</name>
<accession>A0ABV2TBH7</accession>
<sequence length="210" mass="24740">MFRIILLLSIIILSNGHVMGQSSKKEAIQHFRDITRLDTSAIKMGKHLEYAQPYSVKQYVEYHAKYGTTDISKKWGTTIIEQLYQDSTYTYFGRKAMYGLINFFRVSTDELKGLNYQEFDGNFLREKFIAEIVPESDKQKVERNKDYSVGFYTVDFKYNYLPETKSLEVTYRWKIRHDYVVSVINKTYKAVYDLNAKQFVQVSPPHNKKG</sequence>
<proteinExistence type="predicted"/>
<comment type="caution">
    <text evidence="1">The sequence shown here is derived from an EMBL/GenBank/DDBJ whole genome shotgun (WGS) entry which is preliminary data.</text>
</comment>
<dbReference type="Proteomes" id="UP001549749">
    <property type="component" value="Unassembled WGS sequence"/>
</dbReference>
<reference evidence="1 2" key="1">
    <citation type="submission" date="2024-06" db="EMBL/GenBank/DDBJ databases">
        <title>Chitinophaga defluvii sp. nov., isolated from municipal sewage.</title>
        <authorList>
            <person name="Zhang L."/>
        </authorList>
    </citation>
    <scope>NUCLEOTIDE SEQUENCE [LARGE SCALE GENOMIC DNA]</scope>
    <source>
        <strain evidence="1 2">H8</strain>
    </source>
</reference>